<name>A0A3B3BZF7_ORYME</name>
<reference evidence="4" key="1">
    <citation type="submission" date="2025-08" db="UniProtKB">
        <authorList>
            <consortium name="Ensembl"/>
        </authorList>
    </citation>
    <scope>IDENTIFICATION</scope>
</reference>
<reference evidence="4" key="2">
    <citation type="submission" date="2025-09" db="UniProtKB">
        <authorList>
            <consortium name="Ensembl"/>
        </authorList>
    </citation>
    <scope>IDENTIFICATION</scope>
</reference>
<dbReference type="Pfam" id="PF00059">
    <property type="entry name" value="Lectin_C"/>
    <property type="match status" value="1"/>
</dbReference>
<keyword evidence="2" id="KW-0812">Transmembrane</keyword>
<dbReference type="PROSITE" id="PS50041">
    <property type="entry name" value="C_TYPE_LECTIN_2"/>
    <property type="match status" value="1"/>
</dbReference>
<keyword evidence="5" id="KW-1185">Reference proteome</keyword>
<dbReference type="InterPro" id="IPR016187">
    <property type="entry name" value="CTDL_fold"/>
</dbReference>
<sequence length="272" mass="32444">MFHFLQHSTSVNVRVVTQLQHLLYCINLYKMSSDIYAQPDLSKKVRYDRKQQEDSSDWDECEVKIYNEAYESVEYTTKDQSPEQVPQTEPCPEVQKRCCRCEKWCLLVLCTVLLAVLIILSSSYMAVNISNLQKKVQEQKLLSEGKLCPDLWVRFRTSCYYKSIEKKTWTDSRRFCQDKEADLLVINSKEEQEFVSKMNPNKESWIGLYVEWSLQKSEWKWEWLDGSPLTETFWDETFPKDPKNYYDFPVLSTEGKWKVQNYSTNKNWICEK</sequence>
<feature type="transmembrane region" description="Helical" evidence="2">
    <location>
        <begin position="104"/>
        <end position="127"/>
    </location>
</feature>
<organism evidence="4 5">
    <name type="scientific">Oryzias melastigma</name>
    <name type="common">Marine medaka</name>
    <dbReference type="NCBI Taxonomy" id="30732"/>
    <lineage>
        <taxon>Eukaryota</taxon>
        <taxon>Metazoa</taxon>
        <taxon>Chordata</taxon>
        <taxon>Craniata</taxon>
        <taxon>Vertebrata</taxon>
        <taxon>Euteleostomi</taxon>
        <taxon>Actinopterygii</taxon>
        <taxon>Neopterygii</taxon>
        <taxon>Teleostei</taxon>
        <taxon>Neoteleostei</taxon>
        <taxon>Acanthomorphata</taxon>
        <taxon>Ovalentaria</taxon>
        <taxon>Atherinomorphae</taxon>
        <taxon>Beloniformes</taxon>
        <taxon>Adrianichthyidae</taxon>
        <taxon>Oryziinae</taxon>
        <taxon>Oryzias</taxon>
    </lineage>
</organism>
<dbReference type="PANTHER" id="PTHR45710">
    <property type="entry name" value="C-TYPE LECTIN DOMAIN-CONTAINING PROTEIN 180"/>
    <property type="match status" value="1"/>
</dbReference>
<proteinExistence type="predicted"/>
<dbReference type="PANTHER" id="PTHR45710:SF26">
    <property type="entry name" value="RH26557P"/>
    <property type="match status" value="1"/>
</dbReference>
<comment type="subcellular location">
    <subcellularLocation>
        <location evidence="1">Cell membrane</location>
        <topology evidence="1">Single-pass type II membrane protein</topology>
    </subcellularLocation>
</comment>
<dbReference type="AlphaFoldDB" id="A0A3B3BZF7"/>
<dbReference type="GeneTree" id="ENSGT01030000234575"/>
<dbReference type="InterPro" id="IPR016186">
    <property type="entry name" value="C-type_lectin-like/link_sf"/>
</dbReference>
<accession>A0A3B3BZF7</accession>
<dbReference type="Gene3D" id="3.10.100.10">
    <property type="entry name" value="Mannose-Binding Protein A, subunit A"/>
    <property type="match status" value="1"/>
</dbReference>
<evidence type="ECO:0000259" key="3">
    <source>
        <dbReference type="PROSITE" id="PS50041"/>
    </source>
</evidence>
<evidence type="ECO:0000313" key="4">
    <source>
        <dbReference type="Ensembl" id="ENSOMEP00000011061.1"/>
    </source>
</evidence>
<feature type="domain" description="C-type lectin" evidence="3">
    <location>
        <begin position="155"/>
        <end position="271"/>
    </location>
</feature>
<evidence type="ECO:0000313" key="5">
    <source>
        <dbReference type="Proteomes" id="UP000261560"/>
    </source>
</evidence>
<dbReference type="Proteomes" id="UP000261560">
    <property type="component" value="Unplaced"/>
</dbReference>
<dbReference type="SMART" id="SM00034">
    <property type="entry name" value="CLECT"/>
    <property type="match status" value="1"/>
</dbReference>
<evidence type="ECO:0000256" key="1">
    <source>
        <dbReference type="ARBA" id="ARBA00004401"/>
    </source>
</evidence>
<keyword evidence="2" id="KW-0472">Membrane</keyword>
<evidence type="ECO:0000256" key="2">
    <source>
        <dbReference type="SAM" id="Phobius"/>
    </source>
</evidence>
<dbReference type="SUPFAM" id="SSF56436">
    <property type="entry name" value="C-type lectin-like"/>
    <property type="match status" value="1"/>
</dbReference>
<protein>
    <submittedName>
        <fullName evidence="4">Oxidized low-density lipoprotein receptor 1-like</fullName>
    </submittedName>
</protein>
<dbReference type="InterPro" id="IPR001304">
    <property type="entry name" value="C-type_lectin-like"/>
</dbReference>
<dbReference type="GO" id="GO:0005886">
    <property type="term" value="C:plasma membrane"/>
    <property type="evidence" value="ECO:0007669"/>
    <property type="project" value="UniProtKB-SubCell"/>
</dbReference>
<keyword evidence="2" id="KW-1133">Transmembrane helix</keyword>
<dbReference type="InterPro" id="IPR050828">
    <property type="entry name" value="C-type_lectin/matrix_domain"/>
</dbReference>
<dbReference type="Ensembl" id="ENSOMET00000032175.1">
    <property type="protein sequence ID" value="ENSOMEP00000011061.1"/>
    <property type="gene ID" value="ENSOMEG00000012346.1"/>
</dbReference>